<accession>A0ABY0IIM6</accession>
<dbReference type="Gene3D" id="3.20.20.70">
    <property type="entry name" value="Aldolase class I"/>
    <property type="match status" value="1"/>
</dbReference>
<dbReference type="InterPro" id="IPR013785">
    <property type="entry name" value="Aldolase_TIM"/>
</dbReference>
<evidence type="ECO:0000259" key="6">
    <source>
        <dbReference type="Pfam" id="PF04055"/>
    </source>
</evidence>
<evidence type="ECO:0000313" key="8">
    <source>
        <dbReference type="Proteomes" id="UP000443582"/>
    </source>
</evidence>
<keyword evidence="2" id="KW-0949">S-adenosyl-L-methionine</keyword>
<protein>
    <submittedName>
        <fullName evidence="7">Radical SAM protein</fullName>
    </submittedName>
</protein>
<keyword evidence="4" id="KW-0408">Iron</keyword>
<keyword evidence="5" id="KW-0411">Iron-sulfur</keyword>
<evidence type="ECO:0000256" key="5">
    <source>
        <dbReference type="ARBA" id="ARBA00023014"/>
    </source>
</evidence>
<keyword evidence="3" id="KW-0479">Metal-binding</keyword>
<sequence>MAEARDEFTIITTFNCNWDCSYCIIDTHERNKKNPISKEMLLEKIYNVTEGATVSLSGGEPGLIDPKTMEKVFEHLVKLNCTIDVFTNGLFIKRYGDKYLQYIDEVLYHCVETLDQEIEFPDMDEEQVTYVIIVTNDNHHMVDDFLDKYPHISFKLACNMKHGQTLNRGDAFKLFMRNKKRISEDSFETLFRYHCDCNLV</sequence>
<name>A0ABY0IIM6_9BACT</name>
<dbReference type="SUPFAM" id="SSF102114">
    <property type="entry name" value="Radical SAM enzymes"/>
    <property type="match status" value="1"/>
</dbReference>
<proteinExistence type="predicted"/>
<dbReference type="SFLD" id="SFLDS00029">
    <property type="entry name" value="Radical_SAM"/>
    <property type="match status" value="1"/>
</dbReference>
<gene>
    <name evidence="7" type="ORF">DAY19_03295</name>
</gene>
<dbReference type="InterPro" id="IPR058240">
    <property type="entry name" value="rSAM_sf"/>
</dbReference>
<dbReference type="CDD" id="cd01335">
    <property type="entry name" value="Radical_SAM"/>
    <property type="match status" value="1"/>
</dbReference>
<feature type="domain" description="Radical SAM core" evidence="6">
    <location>
        <begin position="10"/>
        <end position="118"/>
    </location>
</feature>
<evidence type="ECO:0000256" key="1">
    <source>
        <dbReference type="ARBA" id="ARBA00001966"/>
    </source>
</evidence>
<evidence type="ECO:0000313" key="7">
    <source>
        <dbReference type="EMBL" id="RZF22811.1"/>
    </source>
</evidence>
<comment type="caution">
    <text evidence="7">The sequence shown here is derived from an EMBL/GenBank/DDBJ whole genome shotgun (WGS) entry which is preliminary data.</text>
</comment>
<reference evidence="8" key="1">
    <citation type="journal article" date="2019" name="Int. J. Syst. Evol. Microbiol.">
        <title>Halobacteriovorax valvorus sp. nov., a novel prokaryotic predator isolated from coastal seawater of China.</title>
        <authorList>
            <person name="Chen M.-X."/>
        </authorList>
    </citation>
    <scope>NUCLEOTIDE SEQUENCE [LARGE SCALE GENOMIC DNA]</scope>
    <source>
        <strain evidence="8">BL9</strain>
    </source>
</reference>
<comment type="cofactor">
    <cofactor evidence="1">
        <name>[4Fe-4S] cluster</name>
        <dbReference type="ChEBI" id="CHEBI:49883"/>
    </cofactor>
</comment>
<keyword evidence="8" id="KW-1185">Reference proteome</keyword>
<evidence type="ECO:0000256" key="4">
    <source>
        <dbReference type="ARBA" id="ARBA00023004"/>
    </source>
</evidence>
<dbReference type="EMBL" id="QDKL01000001">
    <property type="protein sequence ID" value="RZF22811.1"/>
    <property type="molecule type" value="Genomic_DNA"/>
</dbReference>
<evidence type="ECO:0000256" key="2">
    <source>
        <dbReference type="ARBA" id="ARBA00022691"/>
    </source>
</evidence>
<dbReference type="RefSeq" id="WP_114705757.1">
    <property type="nucleotide sequence ID" value="NZ_QDKL01000001.1"/>
</dbReference>
<dbReference type="Proteomes" id="UP000443582">
    <property type="component" value="Unassembled WGS sequence"/>
</dbReference>
<organism evidence="7 8">
    <name type="scientific">Halobacteriovorax vibrionivorans</name>
    <dbReference type="NCBI Taxonomy" id="2152716"/>
    <lineage>
        <taxon>Bacteria</taxon>
        <taxon>Pseudomonadati</taxon>
        <taxon>Bdellovibrionota</taxon>
        <taxon>Bacteriovoracia</taxon>
        <taxon>Bacteriovoracales</taxon>
        <taxon>Halobacteriovoraceae</taxon>
        <taxon>Halobacteriovorax</taxon>
    </lineage>
</organism>
<evidence type="ECO:0000256" key="3">
    <source>
        <dbReference type="ARBA" id="ARBA00022723"/>
    </source>
</evidence>
<dbReference type="InterPro" id="IPR007197">
    <property type="entry name" value="rSAM"/>
</dbReference>
<dbReference type="Pfam" id="PF04055">
    <property type="entry name" value="Radical_SAM"/>
    <property type="match status" value="1"/>
</dbReference>